<dbReference type="GO" id="GO:0042158">
    <property type="term" value="P:lipoprotein biosynthetic process"/>
    <property type="evidence" value="ECO:0007669"/>
    <property type="project" value="UniProtKB-UniRule"/>
</dbReference>
<dbReference type="AlphaFoldDB" id="A0A346DZV5"/>
<comment type="pathway">
    <text evidence="7">Protein modification; lipoprotein biosynthesis (diacylglyceryl transfer).</text>
</comment>
<accession>A0A346DZV5</accession>
<feature type="transmembrane region" description="Helical" evidence="7">
    <location>
        <begin position="102"/>
        <end position="119"/>
    </location>
</feature>
<evidence type="ECO:0000256" key="6">
    <source>
        <dbReference type="ARBA" id="ARBA00023136"/>
    </source>
</evidence>
<comment type="catalytic activity">
    <reaction evidence="7">
        <text>L-cysteinyl-[prolipoprotein] + a 1,2-diacyl-sn-glycero-3-phospho-(1'-sn-glycerol) = an S-1,2-diacyl-sn-glyceryl-L-cysteinyl-[prolipoprotein] + sn-glycerol 1-phosphate + H(+)</text>
        <dbReference type="Rhea" id="RHEA:56712"/>
        <dbReference type="Rhea" id="RHEA-COMP:14679"/>
        <dbReference type="Rhea" id="RHEA-COMP:14680"/>
        <dbReference type="ChEBI" id="CHEBI:15378"/>
        <dbReference type="ChEBI" id="CHEBI:29950"/>
        <dbReference type="ChEBI" id="CHEBI:57685"/>
        <dbReference type="ChEBI" id="CHEBI:64716"/>
        <dbReference type="ChEBI" id="CHEBI:140658"/>
        <dbReference type="EC" id="2.5.1.145"/>
    </reaction>
</comment>
<evidence type="ECO:0000313" key="9">
    <source>
        <dbReference type="Proteomes" id="UP000256856"/>
    </source>
</evidence>
<evidence type="ECO:0000256" key="3">
    <source>
        <dbReference type="ARBA" id="ARBA00022679"/>
    </source>
</evidence>
<keyword evidence="5 7" id="KW-1133">Transmembrane helix</keyword>
<organism evidence="8 9">
    <name type="scientific">Candidatus Purcelliella pentastirinorum</name>
    <dbReference type="NCBI Taxonomy" id="472834"/>
    <lineage>
        <taxon>Bacteria</taxon>
        <taxon>Pseudomonadati</taxon>
        <taxon>Pseudomonadota</taxon>
        <taxon>Gammaproteobacteria</taxon>
        <taxon>Enterobacterales</taxon>
        <taxon>Enterobacteriaceae</taxon>
        <taxon>Candidatus Purcelliella</taxon>
    </lineage>
</organism>
<feature type="binding site" evidence="7">
    <location>
        <position position="145"/>
    </location>
    <ligand>
        <name>a 1,2-diacyl-sn-glycero-3-phospho-(1'-sn-glycerol)</name>
        <dbReference type="ChEBI" id="CHEBI:64716"/>
    </ligand>
</feature>
<feature type="transmembrane region" description="Helical" evidence="7">
    <location>
        <begin position="62"/>
        <end position="82"/>
    </location>
</feature>
<dbReference type="KEGG" id="ppet:C9I82_295"/>
<keyword evidence="3 7" id="KW-0808">Transferase</keyword>
<sequence>MNQKYFYTDNINPIILHLGPIKIYWYGLMYYISFLFIYHIIINKNNKILFYHKINKKNLENLLYYGFINTIIGGRLGYEFIYNAKIFFKNPLILFEIWRGGMSFHGGMIGAIIYILYFSKKNNYNFFSITNLIVPLIPIGLGAGRIGNFINGELWGRVTYNIPWAVIFPNSYDEDKLFIETYPKWKTIFNTYGALPRHPSQIYEFILEGIILFIILNSIKKKNNNNISAIFLINYSLIRIIVEIFRQPDIQIGFFYNTFTLGQILSIPMLLSGIIILYKYNK</sequence>
<feature type="transmembrane region" description="Helical" evidence="7">
    <location>
        <begin position="226"/>
        <end position="242"/>
    </location>
</feature>
<dbReference type="Pfam" id="PF01790">
    <property type="entry name" value="LGT"/>
    <property type="match status" value="1"/>
</dbReference>
<evidence type="ECO:0000256" key="1">
    <source>
        <dbReference type="ARBA" id="ARBA00007150"/>
    </source>
</evidence>
<dbReference type="NCBIfam" id="TIGR00544">
    <property type="entry name" value="lgt"/>
    <property type="match status" value="1"/>
</dbReference>
<dbReference type="EMBL" id="CP028374">
    <property type="protein sequence ID" value="AXN02260.1"/>
    <property type="molecule type" value="Genomic_DNA"/>
</dbReference>
<evidence type="ECO:0000313" key="8">
    <source>
        <dbReference type="EMBL" id="AXN02260.1"/>
    </source>
</evidence>
<dbReference type="HAMAP" id="MF_01147">
    <property type="entry name" value="Lgt"/>
    <property type="match status" value="1"/>
</dbReference>
<dbReference type="InterPro" id="IPR001640">
    <property type="entry name" value="Lgt"/>
</dbReference>
<evidence type="ECO:0000256" key="2">
    <source>
        <dbReference type="ARBA" id="ARBA00022475"/>
    </source>
</evidence>
<gene>
    <name evidence="7" type="primary">lgt</name>
    <name evidence="8" type="ORF">C9I82_295</name>
</gene>
<name>A0A346DZV5_9ENTR</name>
<dbReference type="PROSITE" id="PS01311">
    <property type="entry name" value="LGT"/>
    <property type="match status" value="1"/>
</dbReference>
<evidence type="ECO:0000256" key="5">
    <source>
        <dbReference type="ARBA" id="ARBA00022989"/>
    </source>
</evidence>
<evidence type="ECO:0000256" key="7">
    <source>
        <dbReference type="HAMAP-Rule" id="MF_01147"/>
    </source>
</evidence>
<feature type="transmembrane region" description="Helical" evidence="7">
    <location>
        <begin position="23"/>
        <end position="41"/>
    </location>
</feature>
<evidence type="ECO:0000256" key="4">
    <source>
        <dbReference type="ARBA" id="ARBA00022692"/>
    </source>
</evidence>
<keyword evidence="2 7" id="KW-1003">Cell membrane</keyword>
<comment type="function">
    <text evidence="7">Catalyzes the transfer of the diacylglyceryl group from phosphatidylglycerol to the sulfhydryl group of the N-terminal cysteine of a prolipoprotein, the first step in the formation of mature lipoproteins.</text>
</comment>
<protein>
    <recommendedName>
        <fullName evidence="7">Phosphatidylglycerol--prolipoprotein diacylglyceryl transferase</fullName>
        <ecNumber evidence="7">2.5.1.145</ecNumber>
    </recommendedName>
</protein>
<dbReference type="PANTHER" id="PTHR30589">
    <property type="entry name" value="PROLIPOPROTEIN DIACYLGLYCERYL TRANSFERASE"/>
    <property type="match status" value="1"/>
</dbReference>
<feature type="transmembrane region" description="Helical" evidence="7">
    <location>
        <begin position="202"/>
        <end position="219"/>
    </location>
</feature>
<dbReference type="PANTHER" id="PTHR30589:SF0">
    <property type="entry name" value="PHOSPHATIDYLGLYCEROL--PROLIPOPROTEIN DIACYLGLYCERYL TRANSFERASE"/>
    <property type="match status" value="1"/>
</dbReference>
<keyword evidence="4 7" id="KW-0812">Transmembrane</keyword>
<feature type="transmembrane region" description="Helical" evidence="7">
    <location>
        <begin position="126"/>
        <end position="146"/>
    </location>
</feature>
<dbReference type="UniPathway" id="UPA00664"/>
<comment type="subcellular location">
    <subcellularLocation>
        <location evidence="7">Cell membrane</location>
        <topology evidence="7">Multi-pass membrane protein</topology>
    </subcellularLocation>
</comment>
<dbReference type="RefSeq" id="WP_115956089.1">
    <property type="nucleotide sequence ID" value="NZ_CP028374.1"/>
</dbReference>
<dbReference type="EC" id="2.5.1.145" evidence="7"/>
<dbReference type="OrthoDB" id="871140at2"/>
<reference evidence="8 9" key="1">
    <citation type="submission" date="2018-03" db="EMBL/GenBank/DDBJ databases">
        <title>A parallel universe: an anciently diverged bacterial symbiosis in a Hawaiian planthopper (Hemiptera: Cixiidae) reveals rearranged nutritional responsibilities.</title>
        <authorList>
            <person name="Bennett G."/>
            <person name="Mao M."/>
        </authorList>
    </citation>
    <scope>NUCLEOTIDE SEQUENCE [LARGE SCALE GENOMIC DNA]</scope>
    <source>
        <strain evidence="8 9">OLIH</strain>
    </source>
</reference>
<dbReference type="GO" id="GO:0005886">
    <property type="term" value="C:plasma membrane"/>
    <property type="evidence" value="ECO:0007669"/>
    <property type="project" value="UniProtKB-SubCell"/>
</dbReference>
<feature type="transmembrane region" description="Helical" evidence="7">
    <location>
        <begin position="254"/>
        <end position="278"/>
    </location>
</feature>
<comment type="similarity">
    <text evidence="1 7">Belongs to the Lgt family.</text>
</comment>
<keyword evidence="6 7" id="KW-0472">Membrane</keyword>
<keyword evidence="9" id="KW-1185">Reference proteome</keyword>
<keyword evidence="8" id="KW-0449">Lipoprotein</keyword>
<dbReference type="GO" id="GO:0008961">
    <property type="term" value="F:phosphatidylglycerol-prolipoprotein diacylglyceryl transferase activity"/>
    <property type="evidence" value="ECO:0007669"/>
    <property type="project" value="UniProtKB-UniRule"/>
</dbReference>
<dbReference type="Proteomes" id="UP000256856">
    <property type="component" value="Chromosome"/>
</dbReference>
<proteinExistence type="inferred from homology"/>